<dbReference type="Proteomes" id="UP000000466">
    <property type="component" value="Chromosome"/>
</dbReference>
<dbReference type="HOGENOM" id="CLU_051638_7_1_6"/>
<dbReference type="SUPFAM" id="SSF51161">
    <property type="entry name" value="Trimeric LpxA-like enzymes"/>
    <property type="match status" value="1"/>
</dbReference>
<organism evidence="1 2">
    <name type="scientific">Simiduia agarivorans (strain DSM 21679 / JCM 13881 / BCRC 17597 / SA1)</name>
    <dbReference type="NCBI Taxonomy" id="1117647"/>
    <lineage>
        <taxon>Bacteria</taxon>
        <taxon>Pseudomonadati</taxon>
        <taxon>Pseudomonadota</taxon>
        <taxon>Gammaproteobacteria</taxon>
        <taxon>Cellvibrionales</taxon>
        <taxon>Cellvibrionaceae</taxon>
        <taxon>Simiduia</taxon>
    </lineage>
</organism>
<reference evidence="1 2" key="1">
    <citation type="journal article" date="2013" name="Genome Announc.">
        <title>Complete genome sequence of Simiduia agarivorans SA1(T), a marine bacterium able to degrade a variety of polysaccharides.</title>
        <authorList>
            <person name="Lin S.Y."/>
            <person name="Shieh W.Y."/>
            <person name="Chen J.S."/>
            <person name="Tang S.L."/>
        </authorList>
    </citation>
    <scope>NUCLEOTIDE SEQUENCE [LARGE SCALE GENOMIC DNA]</scope>
    <source>
        <strain evidence="2">DSM 21679 / JCM 13881 / BCRC 17597 / SA1</strain>
    </source>
</reference>
<dbReference type="GO" id="GO:0016740">
    <property type="term" value="F:transferase activity"/>
    <property type="evidence" value="ECO:0007669"/>
    <property type="project" value="UniProtKB-KW"/>
</dbReference>
<evidence type="ECO:0000313" key="2">
    <source>
        <dbReference type="Proteomes" id="UP000000466"/>
    </source>
</evidence>
<dbReference type="RefSeq" id="WP_015047112.1">
    <property type="nucleotide sequence ID" value="NC_018868.3"/>
</dbReference>
<dbReference type="InterPro" id="IPR051159">
    <property type="entry name" value="Hexapeptide_acetyltransf"/>
</dbReference>
<dbReference type="PANTHER" id="PTHR23416">
    <property type="entry name" value="SIALIC ACID SYNTHASE-RELATED"/>
    <property type="match status" value="1"/>
</dbReference>
<accession>K4KYC1</accession>
<name>K4KYC1_SIMAS</name>
<dbReference type="Gene3D" id="2.160.10.10">
    <property type="entry name" value="Hexapeptide repeat proteins"/>
    <property type="match status" value="1"/>
</dbReference>
<dbReference type="STRING" id="1117647.M5M_08790"/>
<dbReference type="KEGG" id="saga:M5M_08790"/>
<gene>
    <name evidence="1" type="ordered locus">M5M_08790</name>
</gene>
<dbReference type="OrthoDB" id="9815592at2"/>
<dbReference type="InterPro" id="IPR011004">
    <property type="entry name" value="Trimer_LpxA-like_sf"/>
</dbReference>
<protein>
    <submittedName>
        <fullName evidence="1">Acetyltransferase (Isoleucine patch superfamily) protein</fullName>
    </submittedName>
</protein>
<dbReference type="PANTHER" id="PTHR23416:SF78">
    <property type="entry name" value="LIPOPOLYSACCHARIDE BIOSYNTHESIS O-ACETYL TRANSFERASE WBBJ-RELATED"/>
    <property type="match status" value="1"/>
</dbReference>
<dbReference type="eggNOG" id="COG0110">
    <property type="taxonomic scope" value="Bacteria"/>
</dbReference>
<evidence type="ECO:0000313" key="1">
    <source>
        <dbReference type="EMBL" id="AFU98947.1"/>
    </source>
</evidence>
<keyword evidence="2" id="KW-1185">Reference proteome</keyword>
<proteinExistence type="predicted"/>
<dbReference type="EMBL" id="CP003746">
    <property type="protein sequence ID" value="AFU98947.1"/>
    <property type="molecule type" value="Genomic_DNA"/>
</dbReference>
<dbReference type="AlphaFoldDB" id="K4KYC1"/>
<sequence>MNFTKIKKAMSLIEGWFALRVKRFFSPNIVFSNVRTLGAPVLLLEKGGRLELGGKVLLNSFNDDYHLSMYSPVKLVVRSGAVISIGEETRFHASCINARQKVVLGKRCLVAANCQIMDSNAHEIFLPPGVKRIDSVDEPRAVFIGDDVWLGTGVVVLPGANIPCGAVVPAYSKISASTKFVEKQGVLFPML</sequence>